<evidence type="ECO:0000313" key="3">
    <source>
        <dbReference type="Proteomes" id="UP000192247"/>
    </source>
</evidence>
<comment type="caution">
    <text evidence="2">The sequence shown here is derived from an EMBL/GenBank/DDBJ whole genome shotgun (WGS) entry which is preliminary data.</text>
</comment>
<feature type="region of interest" description="Disordered" evidence="1">
    <location>
        <begin position="190"/>
        <end position="237"/>
    </location>
</feature>
<proteinExistence type="predicted"/>
<gene>
    <name evidence="2" type="ORF">BIW11_11550</name>
</gene>
<organism evidence="2 3">
    <name type="scientific">Tropilaelaps mercedesae</name>
    <dbReference type="NCBI Taxonomy" id="418985"/>
    <lineage>
        <taxon>Eukaryota</taxon>
        <taxon>Metazoa</taxon>
        <taxon>Ecdysozoa</taxon>
        <taxon>Arthropoda</taxon>
        <taxon>Chelicerata</taxon>
        <taxon>Arachnida</taxon>
        <taxon>Acari</taxon>
        <taxon>Parasitiformes</taxon>
        <taxon>Mesostigmata</taxon>
        <taxon>Gamasina</taxon>
        <taxon>Dermanyssoidea</taxon>
        <taxon>Laelapidae</taxon>
        <taxon>Tropilaelaps</taxon>
    </lineage>
</organism>
<reference evidence="2 3" key="1">
    <citation type="journal article" date="2017" name="Gigascience">
        <title>Draft genome of the honey bee ectoparasitic mite, Tropilaelaps mercedesae, is shaped by the parasitic life history.</title>
        <authorList>
            <person name="Dong X."/>
            <person name="Armstrong S.D."/>
            <person name="Xia D."/>
            <person name="Makepeace B.L."/>
            <person name="Darby A.C."/>
            <person name="Kadowaki T."/>
        </authorList>
    </citation>
    <scope>NUCLEOTIDE SEQUENCE [LARGE SCALE GENOMIC DNA]</scope>
    <source>
        <strain evidence="2">Wuxi-XJTLU</strain>
    </source>
</reference>
<evidence type="ECO:0000313" key="2">
    <source>
        <dbReference type="EMBL" id="OQR70568.1"/>
    </source>
</evidence>
<dbReference type="EMBL" id="MNPL01017122">
    <property type="protein sequence ID" value="OQR70568.1"/>
    <property type="molecule type" value="Genomic_DNA"/>
</dbReference>
<dbReference type="AlphaFoldDB" id="A0A1V9XB30"/>
<sequence length="278" mass="30069">MSSYGRIGNVDAEAKRIPDSFRDVDQRLTQLQANQSQIAKQFKLLSLRLDQIARDVRIVNGSAQQLRGSIVEAVNNQMPGHLSHLNGSVHNLQSKINSLSGELATVRMELTSVEGRSQQRLHELIDNVNASVKAIEDVISGLDVKSTLSHAFNETVEGAISRAQNVSSSQLEERINAVLEDIKRELAITTPASTVPQPQHLQRQPVEVASQQKEKKPQVKLEDVANKPKTGAVSTPLNATVAPTMNNLTNGIEISDIDPSSSDAKDEAPPVVIAAAAT</sequence>
<feature type="compositionally biased region" description="Low complexity" evidence="1">
    <location>
        <begin position="252"/>
        <end position="262"/>
    </location>
</feature>
<accession>A0A1V9XB30</accession>
<feature type="region of interest" description="Disordered" evidence="1">
    <location>
        <begin position="252"/>
        <end position="278"/>
    </location>
</feature>
<dbReference type="Proteomes" id="UP000192247">
    <property type="component" value="Unassembled WGS sequence"/>
</dbReference>
<name>A0A1V9XB30_9ACAR</name>
<dbReference type="OrthoDB" id="6494073at2759"/>
<feature type="compositionally biased region" description="Polar residues" evidence="1">
    <location>
        <begin position="190"/>
        <end position="202"/>
    </location>
</feature>
<protein>
    <submittedName>
        <fullName evidence="2">Uncharacterized protein</fullName>
    </submittedName>
</protein>
<dbReference type="InParanoid" id="A0A1V9XB30"/>
<evidence type="ECO:0000256" key="1">
    <source>
        <dbReference type="SAM" id="MobiDB-lite"/>
    </source>
</evidence>
<feature type="compositionally biased region" description="Basic and acidic residues" evidence="1">
    <location>
        <begin position="212"/>
        <end position="226"/>
    </location>
</feature>
<keyword evidence="3" id="KW-1185">Reference proteome</keyword>